<name>A0A095A245_SCHHA</name>
<gene>
    <name evidence="1" type="ORF">MS3_09383</name>
</gene>
<accession>A0A095A245</accession>
<proteinExistence type="predicted"/>
<organism evidence="1">
    <name type="scientific">Schistosoma haematobium</name>
    <name type="common">Blood fluke</name>
    <dbReference type="NCBI Taxonomy" id="6185"/>
    <lineage>
        <taxon>Eukaryota</taxon>
        <taxon>Metazoa</taxon>
        <taxon>Spiralia</taxon>
        <taxon>Lophotrochozoa</taxon>
        <taxon>Platyhelminthes</taxon>
        <taxon>Trematoda</taxon>
        <taxon>Digenea</taxon>
        <taxon>Strigeidida</taxon>
        <taxon>Schistosomatoidea</taxon>
        <taxon>Schistosomatidae</taxon>
        <taxon>Schistosoma</taxon>
    </lineage>
</organism>
<reference evidence="1" key="1">
    <citation type="journal article" date="2012" name="Nat. Genet.">
        <title>Whole-genome sequence of Schistosoma haematobium.</title>
        <authorList>
            <person name="Young N.D."/>
            <person name="Jex A.R."/>
            <person name="Li B."/>
            <person name="Liu S."/>
            <person name="Yang L."/>
            <person name="Xiong Z."/>
            <person name="Li Y."/>
            <person name="Cantacessi C."/>
            <person name="Hall R.S."/>
            <person name="Xu X."/>
            <person name="Chen F."/>
            <person name="Wu X."/>
            <person name="Zerlotini A."/>
            <person name="Oliveira G."/>
            <person name="Hofmann A."/>
            <person name="Zhang G."/>
            <person name="Fang X."/>
            <person name="Kang Y."/>
            <person name="Campbell B.E."/>
            <person name="Loukas A."/>
            <person name="Ranganathan S."/>
            <person name="Rollinson D."/>
            <person name="Rinaldi G."/>
            <person name="Brindley P.J."/>
            <person name="Yang H."/>
            <person name="Wang J."/>
            <person name="Wang J."/>
            <person name="Gasser R.B."/>
        </authorList>
    </citation>
    <scope>NUCLEOTIDE SEQUENCE [LARGE SCALE GENOMIC DNA]</scope>
</reference>
<protein>
    <submittedName>
        <fullName evidence="1">Uncharacterized protein</fullName>
    </submittedName>
</protein>
<dbReference type="AlphaFoldDB" id="A0A095A245"/>
<sequence>MASGQHMRATGNYVQIPIEFHWNQITIIVQSLEEIKQQGLSTCSDLVYNPRLTQQFRASEKDNYVVD</sequence>
<dbReference type="EMBL" id="KL251631">
    <property type="protein sequence ID" value="KGB40892.1"/>
    <property type="molecule type" value="Genomic_DNA"/>
</dbReference>
<evidence type="ECO:0000313" key="1">
    <source>
        <dbReference type="EMBL" id="KGB40892.1"/>
    </source>
</evidence>